<protein>
    <submittedName>
        <fullName evidence="9">RND family transporter</fullName>
    </submittedName>
</protein>
<evidence type="ECO:0000259" key="8">
    <source>
        <dbReference type="Pfam" id="PF03176"/>
    </source>
</evidence>
<evidence type="ECO:0000256" key="2">
    <source>
        <dbReference type="ARBA" id="ARBA00010157"/>
    </source>
</evidence>
<keyword evidence="5 7" id="KW-1133">Transmembrane helix</keyword>
<evidence type="ECO:0000256" key="5">
    <source>
        <dbReference type="ARBA" id="ARBA00022989"/>
    </source>
</evidence>
<dbReference type="GO" id="GO:0005886">
    <property type="term" value="C:plasma membrane"/>
    <property type="evidence" value="ECO:0007669"/>
    <property type="project" value="UniProtKB-SubCell"/>
</dbReference>
<reference evidence="9" key="1">
    <citation type="journal article" date="2020" name="mSystems">
        <title>Genome- and Community-Level Interaction Insights into Carbon Utilization and Element Cycling Functions of Hydrothermarchaeota in Hydrothermal Sediment.</title>
        <authorList>
            <person name="Zhou Z."/>
            <person name="Liu Y."/>
            <person name="Xu W."/>
            <person name="Pan J."/>
            <person name="Luo Z.H."/>
            <person name="Li M."/>
        </authorList>
    </citation>
    <scope>NUCLEOTIDE SEQUENCE [LARGE SCALE GENOMIC DNA]</scope>
    <source>
        <strain evidence="9">HyVt-237</strain>
    </source>
</reference>
<evidence type="ECO:0000256" key="7">
    <source>
        <dbReference type="SAM" id="Phobius"/>
    </source>
</evidence>
<feature type="domain" description="Membrane transport protein MMPL" evidence="8">
    <location>
        <begin position="1"/>
        <end position="95"/>
    </location>
</feature>
<sequence length="105" mass="11963">DYSIHFVSRFKNELRKSQKETVALHRTLETTGRAILLNAFTVGLGFLVLIFAALVPIRRFGWMIAFTMGTSALFAITFLPALILIWSKFFRNGKKNCKGGMYDEK</sequence>
<name>A0A7C0XBL6_UNCW3</name>
<evidence type="ECO:0000256" key="1">
    <source>
        <dbReference type="ARBA" id="ARBA00004651"/>
    </source>
</evidence>
<dbReference type="SUPFAM" id="SSF82866">
    <property type="entry name" value="Multidrug efflux transporter AcrB transmembrane domain"/>
    <property type="match status" value="1"/>
</dbReference>
<dbReference type="InterPro" id="IPR050545">
    <property type="entry name" value="Mycobact_MmpL"/>
</dbReference>
<keyword evidence="4 7" id="KW-0812">Transmembrane</keyword>
<evidence type="ECO:0000256" key="6">
    <source>
        <dbReference type="ARBA" id="ARBA00023136"/>
    </source>
</evidence>
<evidence type="ECO:0000313" key="9">
    <source>
        <dbReference type="EMBL" id="HDM90805.1"/>
    </source>
</evidence>
<dbReference type="Proteomes" id="UP000885931">
    <property type="component" value="Unassembled WGS sequence"/>
</dbReference>
<organism evidence="9">
    <name type="scientific">candidate division WOR-3 bacterium</name>
    <dbReference type="NCBI Taxonomy" id="2052148"/>
    <lineage>
        <taxon>Bacteria</taxon>
        <taxon>Bacteria division WOR-3</taxon>
    </lineage>
</organism>
<dbReference type="InterPro" id="IPR004869">
    <property type="entry name" value="MMPL_dom"/>
</dbReference>
<feature type="non-terminal residue" evidence="9">
    <location>
        <position position="1"/>
    </location>
</feature>
<dbReference type="EMBL" id="DRBW01000232">
    <property type="protein sequence ID" value="HDM90805.1"/>
    <property type="molecule type" value="Genomic_DNA"/>
</dbReference>
<keyword evidence="3" id="KW-1003">Cell membrane</keyword>
<comment type="similarity">
    <text evidence="2">Belongs to the resistance-nodulation-cell division (RND) (TC 2.A.6) family. MmpL subfamily.</text>
</comment>
<accession>A0A7C0XBL6</accession>
<evidence type="ECO:0000256" key="4">
    <source>
        <dbReference type="ARBA" id="ARBA00022692"/>
    </source>
</evidence>
<comment type="subcellular location">
    <subcellularLocation>
        <location evidence="1">Cell membrane</location>
        <topology evidence="1">Multi-pass membrane protein</topology>
    </subcellularLocation>
</comment>
<feature type="transmembrane region" description="Helical" evidence="7">
    <location>
        <begin position="60"/>
        <end position="86"/>
    </location>
</feature>
<dbReference type="PANTHER" id="PTHR33406:SF6">
    <property type="entry name" value="MEMBRANE PROTEIN YDGH-RELATED"/>
    <property type="match status" value="1"/>
</dbReference>
<feature type="transmembrane region" description="Helical" evidence="7">
    <location>
        <begin position="35"/>
        <end position="54"/>
    </location>
</feature>
<comment type="caution">
    <text evidence="9">The sequence shown here is derived from an EMBL/GenBank/DDBJ whole genome shotgun (WGS) entry which is preliminary data.</text>
</comment>
<dbReference type="PANTHER" id="PTHR33406">
    <property type="entry name" value="MEMBRANE PROTEIN MJ1562-RELATED"/>
    <property type="match status" value="1"/>
</dbReference>
<gene>
    <name evidence="9" type="ORF">ENG67_06340</name>
</gene>
<dbReference type="Gene3D" id="1.20.1640.10">
    <property type="entry name" value="Multidrug efflux transporter AcrB transmembrane domain"/>
    <property type="match status" value="1"/>
</dbReference>
<proteinExistence type="inferred from homology"/>
<evidence type="ECO:0000256" key="3">
    <source>
        <dbReference type="ARBA" id="ARBA00022475"/>
    </source>
</evidence>
<keyword evidence="6 7" id="KW-0472">Membrane</keyword>
<dbReference type="AlphaFoldDB" id="A0A7C0XBL6"/>
<dbReference type="Pfam" id="PF03176">
    <property type="entry name" value="MMPL"/>
    <property type="match status" value="1"/>
</dbReference>